<dbReference type="NCBIfam" id="TIGR01568">
    <property type="entry name" value="A_thal_3678"/>
    <property type="match status" value="1"/>
</dbReference>
<dbReference type="OrthoDB" id="6077919at2759"/>
<keyword evidence="3 6" id="KW-0805">Transcription regulation</keyword>
<evidence type="ECO:0000313" key="9">
    <source>
        <dbReference type="Proteomes" id="UP000636800"/>
    </source>
</evidence>
<proteinExistence type="predicted"/>
<comment type="function">
    <text evidence="6">Transcriptional repressor that regulates multiple aspects of plant growth and development.</text>
</comment>
<sequence length="154" mass="17407">MHRFMGRQQRQFKRPPCTSLCCCGANSRPSVSSAASLEDFVSSGTEPLHTISSIAHAMVQERLARLIEEQQWSGRGRTGDGKLIVLVAMDKHSYEPRMDFMQSMMDVITTKGLKEPTELRNLLNCYIKMNPSEQRQAILEAFHEVCSVLFPCGR</sequence>
<reference evidence="8 9" key="1">
    <citation type="journal article" date="2020" name="Nat. Food">
        <title>A phased Vanilla planifolia genome enables genetic improvement of flavour and production.</title>
        <authorList>
            <person name="Hasing T."/>
            <person name="Tang H."/>
            <person name="Brym M."/>
            <person name="Khazi F."/>
            <person name="Huang T."/>
            <person name="Chambers A.H."/>
        </authorList>
    </citation>
    <scope>NUCLEOTIDE SEQUENCE [LARGE SCALE GENOMIC DNA]</scope>
    <source>
        <tissue evidence="8">Leaf</tissue>
    </source>
</reference>
<evidence type="ECO:0000256" key="4">
    <source>
        <dbReference type="ARBA" id="ARBA00023163"/>
    </source>
</evidence>
<protein>
    <recommendedName>
        <fullName evidence="6">Transcription repressor</fullName>
    </recommendedName>
    <alternativeName>
        <fullName evidence="6">Ovate family protein</fullName>
    </alternativeName>
</protein>
<dbReference type="PANTHER" id="PTHR33057:SF114">
    <property type="entry name" value="TRANSCRIPTION REPRESSOR-RELATED"/>
    <property type="match status" value="1"/>
</dbReference>
<evidence type="ECO:0000256" key="2">
    <source>
        <dbReference type="ARBA" id="ARBA00022491"/>
    </source>
</evidence>
<comment type="subcellular location">
    <subcellularLocation>
        <location evidence="1 6">Nucleus</location>
    </subcellularLocation>
</comment>
<dbReference type="Proteomes" id="UP000636800">
    <property type="component" value="Unassembled WGS sequence"/>
</dbReference>
<dbReference type="InterPro" id="IPR038933">
    <property type="entry name" value="Ovate"/>
</dbReference>
<name>A0A835PBW4_VANPL</name>
<dbReference type="GO" id="GO:0045892">
    <property type="term" value="P:negative regulation of DNA-templated transcription"/>
    <property type="evidence" value="ECO:0007669"/>
    <property type="project" value="UniProtKB-UniRule"/>
</dbReference>
<dbReference type="PANTHER" id="PTHR33057">
    <property type="entry name" value="TRANSCRIPTION REPRESSOR OFP7-RELATED"/>
    <property type="match status" value="1"/>
</dbReference>
<dbReference type="AlphaFoldDB" id="A0A835PBW4"/>
<dbReference type="EMBL" id="JADCNL010000165">
    <property type="protein sequence ID" value="KAG0449653.1"/>
    <property type="molecule type" value="Genomic_DNA"/>
</dbReference>
<keyword evidence="4 6" id="KW-0804">Transcription</keyword>
<organism evidence="8 9">
    <name type="scientific">Vanilla planifolia</name>
    <name type="common">Vanilla</name>
    <dbReference type="NCBI Taxonomy" id="51239"/>
    <lineage>
        <taxon>Eukaryota</taxon>
        <taxon>Viridiplantae</taxon>
        <taxon>Streptophyta</taxon>
        <taxon>Embryophyta</taxon>
        <taxon>Tracheophyta</taxon>
        <taxon>Spermatophyta</taxon>
        <taxon>Magnoliopsida</taxon>
        <taxon>Liliopsida</taxon>
        <taxon>Asparagales</taxon>
        <taxon>Orchidaceae</taxon>
        <taxon>Vanilloideae</taxon>
        <taxon>Vanilleae</taxon>
        <taxon>Vanilla</taxon>
    </lineage>
</organism>
<dbReference type="Pfam" id="PF04844">
    <property type="entry name" value="Ovate"/>
    <property type="match status" value="1"/>
</dbReference>
<evidence type="ECO:0000256" key="5">
    <source>
        <dbReference type="ARBA" id="ARBA00023242"/>
    </source>
</evidence>
<keyword evidence="2 6" id="KW-0678">Repressor</keyword>
<evidence type="ECO:0000256" key="6">
    <source>
        <dbReference type="RuleBase" id="RU367028"/>
    </source>
</evidence>
<evidence type="ECO:0000313" key="8">
    <source>
        <dbReference type="EMBL" id="KAG0449653.1"/>
    </source>
</evidence>
<dbReference type="PROSITE" id="PS51754">
    <property type="entry name" value="OVATE"/>
    <property type="match status" value="1"/>
</dbReference>
<dbReference type="InterPro" id="IPR006458">
    <property type="entry name" value="Ovate_C"/>
</dbReference>
<dbReference type="GO" id="GO:0005634">
    <property type="term" value="C:nucleus"/>
    <property type="evidence" value="ECO:0007669"/>
    <property type="project" value="UniProtKB-SubCell"/>
</dbReference>
<feature type="domain" description="OVATE" evidence="7">
    <location>
        <begin position="89"/>
        <end position="148"/>
    </location>
</feature>
<gene>
    <name evidence="8" type="ORF">HPP92_027273</name>
</gene>
<evidence type="ECO:0000256" key="3">
    <source>
        <dbReference type="ARBA" id="ARBA00023015"/>
    </source>
</evidence>
<keyword evidence="9" id="KW-1185">Reference proteome</keyword>
<comment type="caution">
    <text evidence="8">The sequence shown here is derived from an EMBL/GenBank/DDBJ whole genome shotgun (WGS) entry which is preliminary data.</text>
</comment>
<evidence type="ECO:0000259" key="7">
    <source>
        <dbReference type="PROSITE" id="PS51754"/>
    </source>
</evidence>
<keyword evidence="5 6" id="KW-0539">Nucleus</keyword>
<evidence type="ECO:0000256" key="1">
    <source>
        <dbReference type="ARBA" id="ARBA00004123"/>
    </source>
</evidence>
<accession>A0A835PBW4</accession>